<dbReference type="SUPFAM" id="SSF50156">
    <property type="entry name" value="PDZ domain-like"/>
    <property type="match status" value="1"/>
</dbReference>
<dbReference type="InterPro" id="IPR040756">
    <property type="entry name" value="Peptidase_M61_N"/>
</dbReference>
<dbReference type="OrthoDB" id="9778516at2"/>
<gene>
    <name evidence="3" type="ORF">FKX85_08645</name>
</gene>
<proteinExistence type="predicted"/>
<dbReference type="InterPro" id="IPR027268">
    <property type="entry name" value="Peptidase_M4/M1_CTD_sf"/>
</dbReference>
<dbReference type="Proteomes" id="UP000316614">
    <property type="component" value="Chromosome"/>
</dbReference>
<dbReference type="InterPro" id="IPR007963">
    <property type="entry name" value="Peptidase_M61_catalytic"/>
</dbReference>
<dbReference type="AlphaFoldDB" id="A0A514CHG5"/>
<reference evidence="3 4" key="1">
    <citation type="submission" date="2019-06" db="EMBL/GenBank/DDBJ databases">
        <title>Echinicola alkalisoli sp. nov. isolated from saline soil.</title>
        <authorList>
            <person name="Sun J.-Q."/>
            <person name="Xu L."/>
        </authorList>
    </citation>
    <scope>NUCLEOTIDE SEQUENCE [LARGE SCALE GENOMIC DNA]</scope>
    <source>
        <strain evidence="3 4">LN3S3</strain>
    </source>
</reference>
<evidence type="ECO:0000313" key="4">
    <source>
        <dbReference type="Proteomes" id="UP000316614"/>
    </source>
</evidence>
<dbReference type="PIRSF" id="PIRSF016493">
    <property type="entry name" value="Glycyl_aminpptds"/>
    <property type="match status" value="1"/>
</dbReference>
<dbReference type="Gene3D" id="2.60.40.3650">
    <property type="match status" value="1"/>
</dbReference>
<evidence type="ECO:0000259" key="1">
    <source>
        <dbReference type="Pfam" id="PF05299"/>
    </source>
</evidence>
<dbReference type="Pfam" id="PF17899">
    <property type="entry name" value="Peptidase_M61_N"/>
    <property type="match status" value="1"/>
</dbReference>
<dbReference type="KEGG" id="echi:FKX85_08645"/>
<dbReference type="EMBL" id="CP041253">
    <property type="protein sequence ID" value="QDH79104.1"/>
    <property type="molecule type" value="Genomic_DNA"/>
</dbReference>
<evidence type="ECO:0000313" key="3">
    <source>
        <dbReference type="EMBL" id="QDH79104.1"/>
    </source>
</evidence>
<dbReference type="InterPro" id="IPR036034">
    <property type="entry name" value="PDZ_sf"/>
</dbReference>
<accession>A0A514CHG5</accession>
<keyword evidence="4" id="KW-1185">Reference proteome</keyword>
<dbReference type="RefSeq" id="WP_141614353.1">
    <property type="nucleotide sequence ID" value="NZ_CP041253.1"/>
</dbReference>
<feature type="domain" description="Peptidase M61 N-terminal" evidence="2">
    <location>
        <begin position="3"/>
        <end position="164"/>
    </location>
</feature>
<sequence>MEYLIYRNNPVNQFVQIELSFQCESDTTYFLQLPSWRPGRYEITNYAQKIRGFSVKHRADPIQWHKLTKDLWTLKSTQAGRYSVFYEFHASQMDAGGSWSDDEQLYLNFINCCFEIKGMEDEPISVQLKLPDDFEVATALPKEGDNLYQAANYQHLVDSPLIASPSLTHYSYQVKGSNFHLWFQGEIHFDIPQLINQFEAFTKKQIATFGEFPADDYHFLFQLLPYKHYHGVEHRFSTVITFGPASALKEKTEMDEFFGVSCHELYHFWNVCRIRPKALLPYDFSKEVYFDSGIVAEGVTTYMGDIFLLKSGYFSLEAFLANMQKQLNRELGSYGWQNQSITASSWDLWLDGYKAGIPEKKVSIYNRGSLISTILDLILMDQGSSLHEVMKLMWQRFGKSNKGYTLQDFMLIITELAGNDVYVNKFFEKYITGTDDIFPLLCEQLETVNISIKTMPHTQLLAANWGIQTLPDGTVSKIHPESPAYQLLMQGDKITTINGKNFSQTLLLENEGLQLEIDRFARKINQQLPASTTNYYLEYLLIAGESNPKRVGWMK</sequence>
<evidence type="ECO:0000259" key="2">
    <source>
        <dbReference type="Pfam" id="PF17899"/>
    </source>
</evidence>
<dbReference type="Pfam" id="PF05299">
    <property type="entry name" value="Peptidase_M61"/>
    <property type="match status" value="1"/>
</dbReference>
<dbReference type="InterPro" id="IPR024191">
    <property type="entry name" value="Peptidase_M61"/>
</dbReference>
<dbReference type="Gene3D" id="1.10.390.10">
    <property type="entry name" value="Neutral Protease Domain 2"/>
    <property type="match status" value="1"/>
</dbReference>
<organism evidence="3 4">
    <name type="scientific">Echinicola soli</name>
    <dbReference type="NCBI Taxonomy" id="2591634"/>
    <lineage>
        <taxon>Bacteria</taxon>
        <taxon>Pseudomonadati</taxon>
        <taxon>Bacteroidota</taxon>
        <taxon>Cytophagia</taxon>
        <taxon>Cytophagales</taxon>
        <taxon>Cyclobacteriaceae</taxon>
        <taxon>Echinicola</taxon>
    </lineage>
</organism>
<feature type="domain" description="Peptidase M61 catalytic" evidence="1">
    <location>
        <begin position="257"/>
        <end position="371"/>
    </location>
</feature>
<protein>
    <submittedName>
        <fullName evidence="3">M61 family metallopeptidase</fullName>
    </submittedName>
</protein>
<name>A0A514CHG5_9BACT</name>